<organism evidence="1">
    <name type="scientific">marine metagenome</name>
    <dbReference type="NCBI Taxonomy" id="408172"/>
    <lineage>
        <taxon>unclassified sequences</taxon>
        <taxon>metagenomes</taxon>
        <taxon>ecological metagenomes</taxon>
    </lineage>
</organism>
<accession>A0A382PDQ7</accession>
<dbReference type="EMBL" id="UINC01106698">
    <property type="protein sequence ID" value="SVC71533.1"/>
    <property type="molecule type" value="Genomic_DNA"/>
</dbReference>
<dbReference type="AlphaFoldDB" id="A0A382PDQ7"/>
<dbReference type="PANTHER" id="PTHR42808">
    <property type="entry name" value="HYDROXYSTEROID DEHYDROGENASE-LIKE PROTEIN 2"/>
    <property type="match status" value="1"/>
</dbReference>
<feature type="non-terminal residue" evidence="1">
    <location>
        <position position="1"/>
    </location>
</feature>
<proteinExistence type="predicted"/>
<sequence>NALWPKTIINTAALRLVPGVDPETGRTSEIMADAAHAILIKDSKVCTGNFFIDEEVLAADGVTDFSKYRVNSEKPLASDIFLD</sequence>
<name>A0A382PDQ7_9ZZZZ</name>
<evidence type="ECO:0000313" key="1">
    <source>
        <dbReference type="EMBL" id="SVC71533.1"/>
    </source>
</evidence>
<protein>
    <submittedName>
        <fullName evidence="1">Uncharacterized protein</fullName>
    </submittedName>
</protein>
<dbReference type="Gene3D" id="3.40.50.720">
    <property type="entry name" value="NAD(P)-binding Rossmann-like Domain"/>
    <property type="match status" value="1"/>
</dbReference>
<reference evidence="1" key="1">
    <citation type="submission" date="2018-05" db="EMBL/GenBank/DDBJ databases">
        <authorList>
            <person name="Lanie J.A."/>
            <person name="Ng W.-L."/>
            <person name="Kazmierczak K.M."/>
            <person name="Andrzejewski T.M."/>
            <person name="Davidsen T.M."/>
            <person name="Wayne K.J."/>
            <person name="Tettelin H."/>
            <person name="Glass J.I."/>
            <person name="Rusch D."/>
            <person name="Podicherti R."/>
            <person name="Tsui H.-C.T."/>
            <person name="Winkler M.E."/>
        </authorList>
    </citation>
    <scope>NUCLEOTIDE SEQUENCE</scope>
</reference>
<dbReference type="PANTHER" id="PTHR42808:SF3">
    <property type="entry name" value="HYDROXYSTEROID DEHYDROGENASE-LIKE PROTEIN 2"/>
    <property type="match status" value="1"/>
</dbReference>
<gene>
    <name evidence="1" type="ORF">METZ01_LOCUS324387</name>
</gene>
<dbReference type="InterPro" id="IPR051935">
    <property type="entry name" value="HSDL2"/>
</dbReference>